<dbReference type="PANTHER" id="PTHR10900:SF77">
    <property type="entry name" value="FI19380P1"/>
    <property type="match status" value="1"/>
</dbReference>
<dbReference type="SUPFAM" id="SSF82153">
    <property type="entry name" value="FAS1 domain"/>
    <property type="match status" value="2"/>
</dbReference>
<dbReference type="Gene3D" id="2.30.180.10">
    <property type="entry name" value="FAS1 domain"/>
    <property type="match status" value="2"/>
</dbReference>
<feature type="domain" description="FAS1" evidence="2">
    <location>
        <begin position="19"/>
        <end position="152"/>
    </location>
</feature>
<sequence length="380" mass="40597">MQLSSTLLYLSCALGTGAQASFYAAISQYSQLSNFTSFYENNFPLASLLLTNSSTEPHTILVPNNDAFAKYERDNGYSITALSTTELTSLIQYHVLVGRLSSANFSESRGLTAPSLLVGEQYNNRSAGAALSANFSDPASANGQVVFIQSGLQSSSKKFRVRGAGLQSLEVRSGLSSDANLTALDGIWDGGMFQMIDQFLTLPEHCSTTIRNSGLSSFDSAITRAGIWDDLDDSANYTCIGPTDAAFANAQHPENNLNNSALESAMKMHTFPQVLYTNFLEDGQVYLSDNELKIRVTVKEGEVWFNDAKVVSPNVITNNGVVHVVDKVMSSLEDLSASTSASAVPSPTSTGAPSKSGAAILAFPDVKLGLFVLLAFVLTL</sequence>
<dbReference type="GO" id="GO:0000329">
    <property type="term" value="C:fungal-type vacuole membrane"/>
    <property type="evidence" value="ECO:0007669"/>
    <property type="project" value="TreeGrafter"/>
</dbReference>
<dbReference type="InterPro" id="IPR050904">
    <property type="entry name" value="Adhesion/Biosynth-related"/>
</dbReference>
<feature type="signal peptide" evidence="1">
    <location>
        <begin position="1"/>
        <end position="20"/>
    </location>
</feature>
<dbReference type="GO" id="GO:0016236">
    <property type="term" value="P:macroautophagy"/>
    <property type="evidence" value="ECO:0007669"/>
    <property type="project" value="TreeGrafter"/>
</dbReference>
<evidence type="ECO:0000259" key="2">
    <source>
        <dbReference type="PROSITE" id="PS50213"/>
    </source>
</evidence>
<evidence type="ECO:0000313" key="4">
    <source>
        <dbReference type="Proteomes" id="UP000184330"/>
    </source>
</evidence>
<dbReference type="Pfam" id="PF02469">
    <property type="entry name" value="Fasciclin"/>
    <property type="match status" value="2"/>
</dbReference>
<protein>
    <recommendedName>
        <fullName evidence="2">FAS1 domain-containing protein</fullName>
    </recommendedName>
</protein>
<dbReference type="InterPro" id="IPR000782">
    <property type="entry name" value="FAS1_domain"/>
</dbReference>
<keyword evidence="1" id="KW-0732">Signal</keyword>
<accession>A0A1L7WE94</accession>
<feature type="domain" description="FAS1" evidence="2">
    <location>
        <begin position="202"/>
        <end position="329"/>
    </location>
</feature>
<organism evidence="3 4">
    <name type="scientific">Phialocephala subalpina</name>
    <dbReference type="NCBI Taxonomy" id="576137"/>
    <lineage>
        <taxon>Eukaryota</taxon>
        <taxon>Fungi</taxon>
        <taxon>Dikarya</taxon>
        <taxon>Ascomycota</taxon>
        <taxon>Pezizomycotina</taxon>
        <taxon>Leotiomycetes</taxon>
        <taxon>Helotiales</taxon>
        <taxon>Mollisiaceae</taxon>
        <taxon>Phialocephala</taxon>
        <taxon>Phialocephala fortinii species complex</taxon>
    </lineage>
</organism>
<dbReference type="STRING" id="576137.A0A1L7WE94"/>
<feature type="chain" id="PRO_5012634562" description="FAS1 domain-containing protein" evidence="1">
    <location>
        <begin position="21"/>
        <end position="380"/>
    </location>
</feature>
<dbReference type="InterPro" id="IPR036378">
    <property type="entry name" value="FAS1_dom_sf"/>
</dbReference>
<reference evidence="3 4" key="1">
    <citation type="submission" date="2016-03" db="EMBL/GenBank/DDBJ databases">
        <authorList>
            <person name="Ploux O."/>
        </authorList>
    </citation>
    <scope>NUCLEOTIDE SEQUENCE [LARGE SCALE GENOMIC DNA]</scope>
    <source>
        <strain evidence="3 4">UAMH 11012</strain>
    </source>
</reference>
<dbReference type="PROSITE" id="PS50213">
    <property type="entry name" value="FAS1"/>
    <property type="match status" value="2"/>
</dbReference>
<proteinExistence type="predicted"/>
<dbReference type="SMART" id="SM00554">
    <property type="entry name" value="FAS1"/>
    <property type="match status" value="2"/>
</dbReference>
<dbReference type="PANTHER" id="PTHR10900">
    <property type="entry name" value="PERIOSTIN-RELATED"/>
    <property type="match status" value="1"/>
</dbReference>
<dbReference type="AlphaFoldDB" id="A0A1L7WE94"/>
<keyword evidence="4" id="KW-1185">Reference proteome</keyword>
<gene>
    <name evidence="3" type="ORF">PAC_00949</name>
</gene>
<dbReference type="EMBL" id="FJOG01000001">
    <property type="protein sequence ID" value="CZR51074.1"/>
    <property type="molecule type" value="Genomic_DNA"/>
</dbReference>
<dbReference type="OrthoDB" id="286301at2759"/>
<evidence type="ECO:0000256" key="1">
    <source>
        <dbReference type="SAM" id="SignalP"/>
    </source>
</evidence>
<name>A0A1L7WE94_9HELO</name>
<evidence type="ECO:0000313" key="3">
    <source>
        <dbReference type="EMBL" id="CZR51074.1"/>
    </source>
</evidence>
<dbReference type="Proteomes" id="UP000184330">
    <property type="component" value="Unassembled WGS sequence"/>
</dbReference>